<evidence type="ECO:0000256" key="13">
    <source>
        <dbReference type="ARBA" id="ARBA00023136"/>
    </source>
</evidence>
<dbReference type="PANTHER" id="PTHR12868">
    <property type="entry name" value="NADH-UBIQUINONE OXIDOREDUCTASE B22 SUBUNIT"/>
    <property type="match status" value="1"/>
</dbReference>
<evidence type="ECO:0000256" key="10">
    <source>
        <dbReference type="ARBA" id="ARBA00022982"/>
    </source>
</evidence>
<dbReference type="Proteomes" id="UP000319731">
    <property type="component" value="Unassembled WGS sequence"/>
</dbReference>
<evidence type="ECO:0000256" key="14">
    <source>
        <dbReference type="ARBA" id="ARBA00030192"/>
    </source>
</evidence>
<dbReference type="Pfam" id="PF05347">
    <property type="entry name" value="Complex1_LYR"/>
    <property type="match status" value="1"/>
</dbReference>
<keyword evidence="11" id="KW-0007">Acetylation</keyword>
<comment type="caution">
    <text evidence="17">The sequence shown here is derived from an EMBL/GenBank/DDBJ whole genome shotgun (WGS) entry which is preliminary data.</text>
</comment>
<feature type="domain" description="Complex 1 LYR protein" evidence="16">
    <location>
        <begin position="17"/>
        <end position="72"/>
    </location>
</feature>
<keyword evidence="7" id="KW-0597">Phosphoprotein</keyword>
<dbReference type="OrthoDB" id="13598at2759"/>
<dbReference type="GeneID" id="42004954"/>
<evidence type="ECO:0000256" key="5">
    <source>
        <dbReference type="ARBA" id="ARBA00018684"/>
    </source>
</evidence>
<accession>A0A507C5J0</accession>
<sequence>MSLAALQLGTPAHRQYVTRLYRKALRLSADWYWQRRECREKQVIIRAMFDANKAETNPRIVAGQLRETEKALAYYFHPIPYVSPTAPGGSKWERNVPFPEELCARGVTVFDNN</sequence>
<dbReference type="EMBL" id="QEAO01000021">
    <property type="protein sequence ID" value="TPX33364.1"/>
    <property type="molecule type" value="Genomic_DNA"/>
</dbReference>
<comment type="function">
    <text evidence="1">Accessory subunit of the mitochondrial membrane respiratory chain NADH dehydrogenase (Complex I), that is believed to be not involved in catalysis. Complex I functions in the transfer of electrons from NADH to the respiratory chain. The immediate electron acceptor for the enzyme is believed to be ubiquinone.</text>
</comment>
<evidence type="ECO:0000313" key="18">
    <source>
        <dbReference type="Proteomes" id="UP000319731"/>
    </source>
</evidence>
<dbReference type="RefSeq" id="XP_031024376.1">
    <property type="nucleotide sequence ID" value="XM_031169657.1"/>
</dbReference>
<comment type="similarity">
    <text evidence="3">Belongs to the complex I LYR family.</text>
</comment>
<evidence type="ECO:0000256" key="1">
    <source>
        <dbReference type="ARBA" id="ARBA00002920"/>
    </source>
</evidence>
<evidence type="ECO:0000256" key="9">
    <source>
        <dbReference type="ARBA" id="ARBA00022792"/>
    </source>
</evidence>
<evidence type="ECO:0000313" key="17">
    <source>
        <dbReference type="EMBL" id="TPX33364.1"/>
    </source>
</evidence>
<evidence type="ECO:0000256" key="3">
    <source>
        <dbReference type="ARBA" id="ARBA00009508"/>
    </source>
</evidence>
<evidence type="ECO:0000256" key="11">
    <source>
        <dbReference type="ARBA" id="ARBA00022990"/>
    </source>
</evidence>
<evidence type="ECO:0000256" key="15">
    <source>
        <dbReference type="ARBA" id="ARBA00032528"/>
    </source>
</evidence>
<keyword evidence="13" id="KW-0472">Membrane</keyword>
<dbReference type="CDD" id="cd20263">
    <property type="entry name" value="Complex1_LYR_NDUFB9_LYRM3"/>
    <property type="match status" value="1"/>
</dbReference>
<keyword evidence="18" id="KW-1185">Reference proteome</keyword>
<dbReference type="InterPro" id="IPR033034">
    <property type="entry name" value="NDUFB9"/>
</dbReference>
<dbReference type="PANTHER" id="PTHR12868:SF0">
    <property type="entry name" value="NADH DEHYDROGENASE [UBIQUINONE] 1 BETA SUBCOMPLEX SUBUNIT 9"/>
    <property type="match status" value="1"/>
</dbReference>
<gene>
    <name evidence="17" type="ORF">SmJEL517_g03729</name>
</gene>
<evidence type="ECO:0000256" key="6">
    <source>
        <dbReference type="ARBA" id="ARBA00022448"/>
    </source>
</evidence>
<evidence type="ECO:0000256" key="8">
    <source>
        <dbReference type="ARBA" id="ARBA00022660"/>
    </source>
</evidence>
<keyword evidence="12" id="KW-0496">Mitochondrion</keyword>
<evidence type="ECO:0000256" key="4">
    <source>
        <dbReference type="ARBA" id="ARBA00011790"/>
    </source>
</evidence>
<evidence type="ECO:0000256" key="7">
    <source>
        <dbReference type="ARBA" id="ARBA00022553"/>
    </source>
</evidence>
<comment type="subcellular location">
    <subcellularLocation>
        <location evidence="2">Mitochondrion inner membrane</location>
        <topology evidence="2">Peripheral membrane protein</topology>
        <orientation evidence="2">Matrix side</orientation>
    </subcellularLocation>
</comment>
<keyword evidence="6" id="KW-0813">Transport</keyword>
<dbReference type="GO" id="GO:0006120">
    <property type="term" value="P:mitochondrial electron transport, NADH to ubiquinone"/>
    <property type="evidence" value="ECO:0007669"/>
    <property type="project" value="InterPro"/>
</dbReference>
<reference evidence="17 18" key="1">
    <citation type="journal article" date="2019" name="Sci. Rep.">
        <title>Comparative genomics of chytrid fungi reveal insights into the obligate biotrophic and pathogenic lifestyle of Synchytrium endobioticum.</title>
        <authorList>
            <person name="van de Vossenberg B.T.L.H."/>
            <person name="Warris S."/>
            <person name="Nguyen H.D.T."/>
            <person name="van Gent-Pelzer M.P.E."/>
            <person name="Joly D.L."/>
            <person name="van de Geest H.C."/>
            <person name="Bonants P.J.M."/>
            <person name="Smith D.S."/>
            <person name="Levesque C.A."/>
            <person name="van der Lee T.A.J."/>
        </authorList>
    </citation>
    <scope>NUCLEOTIDE SEQUENCE [LARGE SCALE GENOMIC DNA]</scope>
    <source>
        <strain evidence="17 18">JEL517</strain>
    </source>
</reference>
<dbReference type="STRING" id="1806994.A0A507C5J0"/>
<protein>
    <recommendedName>
        <fullName evidence="5">NADH dehydrogenase [ubiquinone] 1 beta subcomplex subunit 9</fullName>
    </recommendedName>
    <alternativeName>
        <fullName evidence="14">Complex I-B22</fullName>
    </alternativeName>
    <alternativeName>
        <fullName evidence="15">NADH-ubiquinone oxidoreductase B22 subunit</fullName>
    </alternativeName>
</protein>
<evidence type="ECO:0000256" key="12">
    <source>
        <dbReference type="ARBA" id="ARBA00023128"/>
    </source>
</evidence>
<organism evidence="17 18">
    <name type="scientific">Synchytrium microbalum</name>
    <dbReference type="NCBI Taxonomy" id="1806994"/>
    <lineage>
        <taxon>Eukaryota</taxon>
        <taxon>Fungi</taxon>
        <taxon>Fungi incertae sedis</taxon>
        <taxon>Chytridiomycota</taxon>
        <taxon>Chytridiomycota incertae sedis</taxon>
        <taxon>Chytridiomycetes</taxon>
        <taxon>Synchytriales</taxon>
        <taxon>Synchytriaceae</taxon>
        <taxon>Synchytrium</taxon>
    </lineage>
</organism>
<dbReference type="InterPro" id="IPR008011">
    <property type="entry name" value="Complex1_LYR_dom"/>
</dbReference>
<dbReference type="InterPro" id="IPR045292">
    <property type="entry name" value="Complex1_LYR_NDUFB9_LYRM3"/>
</dbReference>
<keyword evidence="9" id="KW-0999">Mitochondrion inner membrane</keyword>
<evidence type="ECO:0000259" key="16">
    <source>
        <dbReference type="Pfam" id="PF05347"/>
    </source>
</evidence>
<keyword evidence="8" id="KW-0679">Respiratory chain</keyword>
<name>A0A507C5J0_9FUNG</name>
<dbReference type="GO" id="GO:0005743">
    <property type="term" value="C:mitochondrial inner membrane"/>
    <property type="evidence" value="ECO:0007669"/>
    <property type="project" value="UniProtKB-SubCell"/>
</dbReference>
<evidence type="ECO:0000256" key="2">
    <source>
        <dbReference type="ARBA" id="ARBA00004443"/>
    </source>
</evidence>
<proteinExistence type="inferred from homology"/>
<comment type="subunit">
    <text evidence="4">Mammalian complex I is composed of 45 different subunits.</text>
</comment>
<keyword evidence="10" id="KW-0249">Electron transport</keyword>
<dbReference type="AlphaFoldDB" id="A0A507C5J0"/>